<evidence type="ECO:0000313" key="3">
    <source>
        <dbReference type="Proteomes" id="UP001176517"/>
    </source>
</evidence>
<name>A0AAN6JS42_9BASI</name>
<gene>
    <name evidence="2" type="ORF">OC846_002487</name>
</gene>
<keyword evidence="3" id="KW-1185">Reference proteome</keyword>
<sequence>MATTSPSSPSIPDSENLRLVIEVTRKQVINLSTDEVESVIENERSYYISVDPSAHSHVKKHFDQDEQDLLQYNPTKLSTGAVRAGGSDSLSGGSALEPADDEEEEDAYRDDDDIGRAHNHGVDPLGKRGAVSGEHCRQSGQLTKTQMRRAQRLRAAARRKAGSGLVSRLTDHWHPSGHNESHKRSPSWRRAGSFRAAEHWSPGHQTEQKDRLRKWNDERFAYARPRSASPTRC</sequence>
<reference evidence="2" key="1">
    <citation type="journal article" date="2023" name="PhytoFront">
        <title>Draft Genome Resources of Seven Strains of Tilletia horrida, Causal Agent of Kernel Smut of Rice.</title>
        <authorList>
            <person name="Khanal S."/>
            <person name="Antony Babu S."/>
            <person name="Zhou X.G."/>
        </authorList>
    </citation>
    <scope>NUCLEOTIDE SEQUENCE</scope>
    <source>
        <strain evidence="2">TX6</strain>
    </source>
</reference>
<feature type="compositionally biased region" description="Basic and acidic residues" evidence="1">
    <location>
        <begin position="206"/>
        <end position="216"/>
    </location>
</feature>
<feature type="compositionally biased region" description="Low complexity" evidence="1">
    <location>
        <begin position="84"/>
        <end position="97"/>
    </location>
</feature>
<dbReference type="EMBL" id="JAPDMZ010000049">
    <property type="protein sequence ID" value="KAK0553566.1"/>
    <property type="molecule type" value="Genomic_DNA"/>
</dbReference>
<comment type="caution">
    <text evidence="2">The sequence shown here is derived from an EMBL/GenBank/DDBJ whole genome shotgun (WGS) entry which is preliminary data.</text>
</comment>
<dbReference type="Proteomes" id="UP001176517">
    <property type="component" value="Unassembled WGS sequence"/>
</dbReference>
<dbReference type="AlphaFoldDB" id="A0AAN6JS42"/>
<protein>
    <submittedName>
        <fullName evidence="2">Uncharacterized protein</fullName>
    </submittedName>
</protein>
<proteinExistence type="predicted"/>
<evidence type="ECO:0000256" key="1">
    <source>
        <dbReference type="SAM" id="MobiDB-lite"/>
    </source>
</evidence>
<feature type="compositionally biased region" description="Acidic residues" evidence="1">
    <location>
        <begin position="98"/>
        <end position="113"/>
    </location>
</feature>
<feature type="compositionally biased region" description="Basic and acidic residues" evidence="1">
    <location>
        <begin position="169"/>
        <end position="183"/>
    </location>
</feature>
<organism evidence="2 3">
    <name type="scientific">Tilletia horrida</name>
    <dbReference type="NCBI Taxonomy" id="155126"/>
    <lineage>
        <taxon>Eukaryota</taxon>
        <taxon>Fungi</taxon>
        <taxon>Dikarya</taxon>
        <taxon>Basidiomycota</taxon>
        <taxon>Ustilaginomycotina</taxon>
        <taxon>Exobasidiomycetes</taxon>
        <taxon>Tilletiales</taxon>
        <taxon>Tilletiaceae</taxon>
        <taxon>Tilletia</taxon>
    </lineage>
</organism>
<feature type="compositionally biased region" description="Basic residues" evidence="1">
    <location>
        <begin position="146"/>
        <end position="161"/>
    </location>
</feature>
<feature type="region of interest" description="Disordered" evidence="1">
    <location>
        <begin position="79"/>
        <end position="216"/>
    </location>
</feature>
<evidence type="ECO:0000313" key="2">
    <source>
        <dbReference type="EMBL" id="KAK0553566.1"/>
    </source>
</evidence>
<accession>A0AAN6JS42</accession>